<reference evidence="2" key="1">
    <citation type="submission" date="2020-02" db="EMBL/GenBank/DDBJ databases">
        <authorList>
            <person name="Palmer J.M."/>
        </authorList>
    </citation>
    <scope>NUCLEOTIDE SEQUENCE</scope>
    <source>
        <strain evidence="2">EPUS1.4</strain>
        <tissue evidence="2">Thallus</tissue>
    </source>
</reference>
<feature type="compositionally biased region" description="Basic residues" evidence="1">
    <location>
        <begin position="7"/>
        <end position="21"/>
    </location>
</feature>
<evidence type="ECO:0000256" key="1">
    <source>
        <dbReference type="SAM" id="MobiDB-lite"/>
    </source>
</evidence>
<gene>
    <name evidence="2" type="ORF">GJ744_002842</name>
</gene>
<dbReference type="AlphaFoldDB" id="A0A8H7AAD0"/>
<keyword evidence="3" id="KW-1185">Reference proteome</keyword>
<dbReference type="EMBL" id="JAACFV010000150">
    <property type="protein sequence ID" value="KAF7504077.1"/>
    <property type="molecule type" value="Genomic_DNA"/>
</dbReference>
<evidence type="ECO:0000313" key="2">
    <source>
        <dbReference type="EMBL" id="KAF7504077.1"/>
    </source>
</evidence>
<feature type="compositionally biased region" description="Basic and acidic residues" evidence="1">
    <location>
        <begin position="22"/>
        <end position="39"/>
    </location>
</feature>
<name>A0A8H7AAD0_9EURO</name>
<comment type="caution">
    <text evidence="2">The sequence shown here is derived from an EMBL/GenBank/DDBJ whole genome shotgun (WGS) entry which is preliminary data.</text>
</comment>
<feature type="compositionally biased region" description="Basic and acidic residues" evidence="1">
    <location>
        <begin position="47"/>
        <end position="58"/>
    </location>
</feature>
<proteinExistence type="predicted"/>
<organism evidence="2 3">
    <name type="scientific">Endocarpon pusillum</name>
    <dbReference type="NCBI Taxonomy" id="364733"/>
    <lineage>
        <taxon>Eukaryota</taxon>
        <taxon>Fungi</taxon>
        <taxon>Dikarya</taxon>
        <taxon>Ascomycota</taxon>
        <taxon>Pezizomycotina</taxon>
        <taxon>Eurotiomycetes</taxon>
        <taxon>Chaetothyriomycetidae</taxon>
        <taxon>Verrucariales</taxon>
        <taxon>Verrucariaceae</taxon>
        <taxon>Endocarpon</taxon>
    </lineage>
</organism>
<protein>
    <submittedName>
        <fullName evidence="2">Uncharacterized protein</fullName>
    </submittedName>
</protein>
<accession>A0A8H7AAD0</accession>
<evidence type="ECO:0000313" key="3">
    <source>
        <dbReference type="Proteomes" id="UP000606974"/>
    </source>
</evidence>
<dbReference type="Proteomes" id="UP000606974">
    <property type="component" value="Unassembled WGS sequence"/>
</dbReference>
<sequence length="108" mass="12221">MEAVVLRVRKGQARGKARVKRRMIEEQKNQDQDRGRGGEGEGEGEGGDARGGKRTRMDELDQLWAELDKDVEGPSNNAQSGVEAVINTTPKNFEWEQWIQWLDENPSL</sequence>
<feature type="region of interest" description="Disordered" evidence="1">
    <location>
        <begin position="1"/>
        <end position="58"/>
    </location>
</feature>